<dbReference type="NCBIfam" id="TIGR01266">
    <property type="entry name" value="fum_ac_acetase"/>
    <property type="match status" value="1"/>
</dbReference>
<comment type="pathway">
    <text evidence="3">Amino-acid degradation; L-phenylalanine degradation; acetoacetate and fumarate from L-phenylalanine: step 6/6.</text>
</comment>
<reference evidence="13 14" key="1">
    <citation type="submission" date="2020-05" db="EMBL/GenBank/DDBJ databases">
        <title>Aquincola sp. isolate from soil.</title>
        <authorList>
            <person name="Han J."/>
            <person name="Kim D.-U."/>
        </authorList>
    </citation>
    <scope>NUCLEOTIDE SEQUENCE [LARGE SCALE GENOMIC DNA]</scope>
    <source>
        <strain evidence="13 14">S2</strain>
    </source>
</reference>
<comment type="caution">
    <text evidence="13">The sequence shown here is derived from an EMBL/GenBank/DDBJ whole genome shotgun (WGS) entry which is preliminary data.</text>
</comment>
<comment type="cofactor">
    <cofactor evidence="2">
        <name>Mg(2+)</name>
        <dbReference type="ChEBI" id="CHEBI:18420"/>
    </cofactor>
</comment>
<dbReference type="Pfam" id="PF09298">
    <property type="entry name" value="FAA_hydrolase_N"/>
    <property type="match status" value="1"/>
</dbReference>
<evidence type="ECO:0000256" key="8">
    <source>
        <dbReference type="ARBA" id="ARBA00022842"/>
    </source>
</evidence>
<dbReference type="SUPFAM" id="SSF63433">
    <property type="entry name" value="Fumarylacetoacetate hydrolase, FAH, N-terminal domain"/>
    <property type="match status" value="1"/>
</dbReference>
<accession>A0ABX2E9I6</accession>
<keyword evidence="14" id="KW-1185">Reference proteome</keyword>
<dbReference type="Gene3D" id="3.90.850.10">
    <property type="entry name" value="Fumarylacetoacetase-like, C-terminal domain"/>
    <property type="match status" value="1"/>
</dbReference>
<dbReference type="Pfam" id="PF01557">
    <property type="entry name" value="FAA_hydrolase"/>
    <property type="match status" value="1"/>
</dbReference>
<evidence type="ECO:0000313" key="14">
    <source>
        <dbReference type="Proteomes" id="UP000737171"/>
    </source>
</evidence>
<dbReference type="InterPro" id="IPR011234">
    <property type="entry name" value="Fumarylacetoacetase-like_C"/>
</dbReference>
<organism evidence="13 14">
    <name type="scientific">Pseudaquabacterium terrae</name>
    <dbReference type="NCBI Taxonomy" id="2732868"/>
    <lineage>
        <taxon>Bacteria</taxon>
        <taxon>Pseudomonadati</taxon>
        <taxon>Pseudomonadota</taxon>
        <taxon>Betaproteobacteria</taxon>
        <taxon>Burkholderiales</taxon>
        <taxon>Sphaerotilaceae</taxon>
        <taxon>Pseudaquabacterium</taxon>
    </lineage>
</organism>
<evidence type="ECO:0000256" key="7">
    <source>
        <dbReference type="ARBA" id="ARBA00022837"/>
    </source>
</evidence>
<dbReference type="InterPro" id="IPR036663">
    <property type="entry name" value="Fumarylacetoacetase_C_sf"/>
</dbReference>
<evidence type="ECO:0000256" key="6">
    <source>
        <dbReference type="ARBA" id="ARBA00022801"/>
    </source>
</evidence>
<dbReference type="InterPro" id="IPR036462">
    <property type="entry name" value="Fumarylacetoacetase_N_sf"/>
</dbReference>
<keyword evidence="10" id="KW-0585">Phenylalanine catabolism</keyword>
<feature type="domain" description="Fumarylacetoacetase-like C-terminal" evidence="11">
    <location>
        <begin position="164"/>
        <end position="434"/>
    </location>
</feature>
<dbReference type="GO" id="GO:0004334">
    <property type="term" value="F:fumarylacetoacetase activity"/>
    <property type="evidence" value="ECO:0007669"/>
    <property type="project" value="UniProtKB-EC"/>
</dbReference>
<evidence type="ECO:0000256" key="1">
    <source>
        <dbReference type="ARBA" id="ARBA00001913"/>
    </source>
</evidence>
<protein>
    <recommendedName>
        <fullName evidence="4">fumarylacetoacetase</fullName>
        <ecNumber evidence="4">3.7.1.2</ecNumber>
    </recommendedName>
</protein>
<dbReference type="RefSeq" id="WP_173119926.1">
    <property type="nucleotide sequence ID" value="NZ_JABRWJ010000001.1"/>
</dbReference>
<dbReference type="EMBL" id="JABRWJ010000001">
    <property type="protein sequence ID" value="NRF65674.1"/>
    <property type="molecule type" value="Genomic_DNA"/>
</dbReference>
<evidence type="ECO:0000256" key="9">
    <source>
        <dbReference type="ARBA" id="ARBA00022878"/>
    </source>
</evidence>
<dbReference type="InterPro" id="IPR005959">
    <property type="entry name" value="Fumarylacetoacetase"/>
</dbReference>
<keyword evidence="6 13" id="KW-0378">Hydrolase</keyword>
<dbReference type="EC" id="3.7.1.2" evidence="4"/>
<feature type="domain" description="Fumarylacetoacetase N-terminal" evidence="12">
    <location>
        <begin position="30"/>
        <end position="131"/>
    </location>
</feature>
<evidence type="ECO:0000256" key="3">
    <source>
        <dbReference type="ARBA" id="ARBA00004782"/>
    </source>
</evidence>
<evidence type="ECO:0000256" key="5">
    <source>
        <dbReference type="ARBA" id="ARBA00022723"/>
    </source>
</evidence>
<evidence type="ECO:0000259" key="12">
    <source>
        <dbReference type="Pfam" id="PF09298"/>
    </source>
</evidence>
<proteinExistence type="predicted"/>
<dbReference type="Gene3D" id="2.30.30.230">
    <property type="entry name" value="Fumarylacetoacetase, N-terminal domain"/>
    <property type="match status" value="1"/>
</dbReference>
<keyword evidence="8" id="KW-0460">Magnesium</keyword>
<dbReference type="PANTHER" id="PTHR43069:SF2">
    <property type="entry name" value="FUMARYLACETOACETASE"/>
    <property type="match status" value="1"/>
</dbReference>
<name>A0ABX2E9I6_9BURK</name>
<gene>
    <name evidence="13" type="primary">fahA</name>
    <name evidence="13" type="ORF">HLB44_01620</name>
</gene>
<evidence type="ECO:0000256" key="10">
    <source>
        <dbReference type="ARBA" id="ARBA00023232"/>
    </source>
</evidence>
<dbReference type="Proteomes" id="UP000737171">
    <property type="component" value="Unassembled WGS sequence"/>
</dbReference>
<keyword evidence="7" id="KW-0106">Calcium</keyword>
<keyword evidence="9" id="KW-0828">Tyrosine catabolism</keyword>
<dbReference type="SUPFAM" id="SSF56529">
    <property type="entry name" value="FAH"/>
    <property type="match status" value="1"/>
</dbReference>
<sequence length="442" mass="48005">MSAELDTTHDPALRSWVESANAADADFPIQNLPYGRFRRNHTDEPWRIGIAIGDQVLDLKLAAEQCPWPTDVAALLQPLAAGDLNAFMDLGPDARRTLRTALSQALTEGSEQGPFLELCLVPQTEVELSVPCRIGDYTDFYTGIHHATTVGKLFRPDNPLLPNYKWVPIGYHGRGSSIVTSGQGFRRPRGQFKGPDDPHPSFGPCKRLDYELELGAFIGGSNAMGEPIDIEDAEDRLFGVVLLNDWSARDVQAWEYQPLGPFLSKSFATTISPWIVTPEALAPFRVAFERSADDPQPLPYLDSAANRASGGLDIILEVWLQTAAMREADQPHQRLMASNFRDSYWTLAQLITHHASNGCNLASGDLLGSGTQSGPQPGQGGSLLELSAGGKQPLALASGEQRTFLQDGDSVLLRAYCERGGARRIGFGECEGTVLPAVAPRG</sequence>
<evidence type="ECO:0000256" key="4">
    <source>
        <dbReference type="ARBA" id="ARBA00012094"/>
    </source>
</evidence>
<dbReference type="PANTHER" id="PTHR43069">
    <property type="entry name" value="FUMARYLACETOACETASE"/>
    <property type="match status" value="1"/>
</dbReference>
<evidence type="ECO:0000313" key="13">
    <source>
        <dbReference type="EMBL" id="NRF65674.1"/>
    </source>
</evidence>
<keyword evidence="5" id="KW-0479">Metal-binding</keyword>
<evidence type="ECO:0000256" key="2">
    <source>
        <dbReference type="ARBA" id="ARBA00001946"/>
    </source>
</evidence>
<evidence type="ECO:0000259" key="11">
    <source>
        <dbReference type="Pfam" id="PF01557"/>
    </source>
</evidence>
<dbReference type="InterPro" id="IPR015377">
    <property type="entry name" value="Fumarylacetoacetase_N"/>
</dbReference>
<comment type="cofactor">
    <cofactor evidence="1">
        <name>Ca(2+)</name>
        <dbReference type="ChEBI" id="CHEBI:29108"/>
    </cofactor>
</comment>